<evidence type="ECO:0000313" key="1">
    <source>
        <dbReference type="EMBL" id="MDH4764317.1"/>
    </source>
</evidence>
<accession>A0ABT6IIL3</accession>
<organism evidence="1 2">
    <name type="scientific">Pseudomonas flavocrustae</name>
    <dbReference type="NCBI Taxonomy" id="2991719"/>
    <lineage>
        <taxon>Bacteria</taxon>
        <taxon>Pseudomonadati</taxon>
        <taxon>Pseudomonadota</taxon>
        <taxon>Gammaproteobacteria</taxon>
        <taxon>Pseudomonadales</taxon>
        <taxon>Pseudomonadaceae</taxon>
        <taxon>Pseudomonas</taxon>
    </lineage>
</organism>
<reference evidence="1 2" key="1">
    <citation type="submission" date="2022-10" db="EMBL/GenBank/DDBJ databases">
        <title>A novel Pseudomonas species, isolated from Passiflora incarnata leaves.</title>
        <authorList>
            <person name="Cueva-Yesquen L.G."/>
            <person name="Fantinatti-Garboggini F."/>
        </authorList>
    </citation>
    <scope>NUCLEOTIDE SEQUENCE [LARGE SCALE GENOMIC DNA]</scope>
    <source>
        <strain evidence="1 2">CBMAI 2609</strain>
    </source>
</reference>
<dbReference type="EMBL" id="JAPDIQ010000006">
    <property type="protein sequence ID" value="MDH4764317.1"/>
    <property type="molecule type" value="Genomic_DNA"/>
</dbReference>
<comment type="caution">
    <text evidence="1">The sequence shown here is derived from an EMBL/GenBank/DDBJ whole genome shotgun (WGS) entry which is preliminary data.</text>
</comment>
<name>A0ABT6IIL3_9PSED</name>
<sequence length="166" mass="18628">MSMNREKFEQVMQLVEGRFPSTAEALRAHDKAQREALALARAERDRVIGLLKRRGAADRQLAEAKELLKKLQPWMTRLAEKNGYGVDGNFEELEEAVLLNALLARNTSSEAEQLEAQGAQGTELEDALRVLLEVPQLQGEQAFSARTIIERVRAALATRFDIQDVN</sequence>
<gene>
    <name evidence="1" type="ORF">OMP44_15615</name>
</gene>
<dbReference type="RefSeq" id="WP_280309521.1">
    <property type="nucleotide sequence ID" value="NZ_JAPDIQ010000006.1"/>
</dbReference>
<evidence type="ECO:0000313" key="2">
    <source>
        <dbReference type="Proteomes" id="UP001157461"/>
    </source>
</evidence>
<protein>
    <submittedName>
        <fullName evidence="1">Uncharacterized protein</fullName>
    </submittedName>
</protein>
<keyword evidence="2" id="KW-1185">Reference proteome</keyword>
<dbReference type="Proteomes" id="UP001157461">
    <property type="component" value="Unassembled WGS sequence"/>
</dbReference>
<proteinExistence type="predicted"/>